<dbReference type="EMBL" id="MIGC01003367">
    <property type="protein sequence ID" value="PHJ19545.1"/>
    <property type="molecule type" value="Genomic_DNA"/>
</dbReference>
<keyword evidence="2" id="KW-0472">Membrane</keyword>
<feature type="region of interest" description="Disordered" evidence="1">
    <location>
        <begin position="266"/>
        <end position="300"/>
    </location>
</feature>
<dbReference type="VEuPathDB" id="ToxoDB:CSUI_006629"/>
<comment type="caution">
    <text evidence="2">The sequence shown here is derived from an EMBL/GenBank/DDBJ whole genome shotgun (WGS) entry which is preliminary data.</text>
</comment>
<dbReference type="Proteomes" id="UP000221165">
    <property type="component" value="Unassembled WGS sequence"/>
</dbReference>
<dbReference type="GeneID" id="94429994"/>
<feature type="compositionally biased region" description="Low complexity" evidence="1">
    <location>
        <begin position="10"/>
        <end position="33"/>
    </location>
</feature>
<feature type="compositionally biased region" description="Basic and acidic residues" evidence="1">
    <location>
        <begin position="34"/>
        <end position="47"/>
    </location>
</feature>
<protein>
    <submittedName>
        <fullName evidence="2">Transmembrane protein</fullName>
    </submittedName>
</protein>
<keyword evidence="2" id="KW-0812">Transmembrane</keyword>
<evidence type="ECO:0000313" key="3">
    <source>
        <dbReference type="Proteomes" id="UP000221165"/>
    </source>
</evidence>
<accession>A0A2C6KTA3</accession>
<feature type="non-terminal residue" evidence="2">
    <location>
        <position position="1"/>
    </location>
</feature>
<organism evidence="2 3">
    <name type="scientific">Cystoisospora suis</name>
    <dbReference type="NCBI Taxonomy" id="483139"/>
    <lineage>
        <taxon>Eukaryota</taxon>
        <taxon>Sar</taxon>
        <taxon>Alveolata</taxon>
        <taxon>Apicomplexa</taxon>
        <taxon>Conoidasida</taxon>
        <taxon>Coccidia</taxon>
        <taxon>Eucoccidiorida</taxon>
        <taxon>Eimeriorina</taxon>
        <taxon>Sarcocystidae</taxon>
        <taxon>Cystoisospora</taxon>
    </lineage>
</organism>
<gene>
    <name evidence="2" type="ORF">CSUI_006629</name>
</gene>
<dbReference type="RefSeq" id="XP_067921244.1">
    <property type="nucleotide sequence ID" value="XM_068066783.1"/>
</dbReference>
<dbReference type="AlphaFoldDB" id="A0A2C6KTA3"/>
<feature type="non-terminal residue" evidence="2">
    <location>
        <position position="300"/>
    </location>
</feature>
<name>A0A2C6KTA3_9APIC</name>
<proteinExistence type="predicted"/>
<keyword evidence="3" id="KW-1185">Reference proteome</keyword>
<evidence type="ECO:0000313" key="2">
    <source>
        <dbReference type="EMBL" id="PHJ19545.1"/>
    </source>
</evidence>
<sequence>GGGGGRRGGDSSSSSSSSAAAAWRQTQPQPQQQRLERQKSDHPPPHHPECLHPLYVCVLSCLGVRTPPPCGDDTEWSVSNPNAQASSCSSSSPSAYTRGIWKYQIEEERKRLAKFDQMLLKFKRMELQEVMKAHQRICLKHRHRTATKDSEKDRYLSTFLVRRLNYLLTEIWICARSSKSFDLLHDESLLSESTFPLFTVTSSVKTRQAQIKEWNVDSDTAEKEAKEQMLETEKKFYEALKIREKRFLLKVVEDLEEQGGGLYMINEEERSLKEEEEEREEEEKEEESCHGYEKSPFLMR</sequence>
<evidence type="ECO:0000256" key="1">
    <source>
        <dbReference type="SAM" id="MobiDB-lite"/>
    </source>
</evidence>
<feature type="compositionally biased region" description="Acidic residues" evidence="1">
    <location>
        <begin position="274"/>
        <end position="286"/>
    </location>
</feature>
<feature type="region of interest" description="Disordered" evidence="1">
    <location>
        <begin position="1"/>
        <end position="47"/>
    </location>
</feature>
<reference evidence="2 3" key="1">
    <citation type="journal article" date="2017" name="Int. J. Parasitol.">
        <title>The genome of the protozoan parasite Cystoisospora suis and a reverse vaccinology approach to identify vaccine candidates.</title>
        <authorList>
            <person name="Palmieri N."/>
            <person name="Shrestha A."/>
            <person name="Ruttkowski B."/>
            <person name="Beck T."/>
            <person name="Vogl C."/>
            <person name="Tomley F."/>
            <person name="Blake D.P."/>
            <person name="Joachim A."/>
        </authorList>
    </citation>
    <scope>NUCLEOTIDE SEQUENCE [LARGE SCALE GENOMIC DNA]</scope>
    <source>
        <strain evidence="2 3">Wien I</strain>
    </source>
</reference>